<dbReference type="EMBL" id="BMWZ01000006">
    <property type="protein sequence ID" value="GGZ88222.1"/>
    <property type="molecule type" value="Genomic_DNA"/>
</dbReference>
<evidence type="ECO:0000313" key="2">
    <source>
        <dbReference type="Proteomes" id="UP000636004"/>
    </source>
</evidence>
<evidence type="ECO:0008006" key="3">
    <source>
        <dbReference type="Google" id="ProtNLM"/>
    </source>
</evidence>
<dbReference type="Pfam" id="PF14390">
    <property type="entry name" value="DUF4420"/>
    <property type="match status" value="1"/>
</dbReference>
<name>A0A918RAD3_9FLAO</name>
<dbReference type="RefSeq" id="WP_189361778.1">
    <property type="nucleotide sequence ID" value="NZ_BMWZ01000006.1"/>
</dbReference>
<evidence type="ECO:0000313" key="1">
    <source>
        <dbReference type="EMBL" id="GGZ88222.1"/>
    </source>
</evidence>
<dbReference type="AlphaFoldDB" id="A0A918RAD3"/>
<comment type="caution">
    <text evidence="1">The sequence shown here is derived from an EMBL/GenBank/DDBJ whole genome shotgun (WGS) entry which is preliminary data.</text>
</comment>
<keyword evidence="2" id="KW-1185">Reference proteome</keyword>
<proteinExistence type="predicted"/>
<protein>
    <recommendedName>
        <fullName evidence="3">PD-(D/E)XK motif protein</fullName>
    </recommendedName>
</protein>
<dbReference type="Proteomes" id="UP000636004">
    <property type="component" value="Unassembled WGS sequence"/>
</dbReference>
<reference evidence="1" key="1">
    <citation type="journal article" date="2014" name="Int. J. Syst. Evol. Microbiol.">
        <title>Complete genome sequence of Corynebacterium casei LMG S-19264T (=DSM 44701T), isolated from a smear-ripened cheese.</title>
        <authorList>
            <consortium name="US DOE Joint Genome Institute (JGI-PGF)"/>
            <person name="Walter F."/>
            <person name="Albersmeier A."/>
            <person name="Kalinowski J."/>
            <person name="Ruckert C."/>
        </authorList>
    </citation>
    <scope>NUCLEOTIDE SEQUENCE</scope>
    <source>
        <strain evidence="1">KCTC 12710</strain>
    </source>
</reference>
<organism evidence="1 2">
    <name type="scientific">Algibacter mikhailovii</name>
    <dbReference type="NCBI Taxonomy" id="425498"/>
    <lineage>
        <taxon>Bacteria</taxon>
        <taxon>Pseudomonadati</taxon>
        <taxon>Bacteroidota</taxon>
        <taxon>Flavobacteriia</taxon>
        <taxon>Flavobacteriales</taxon>
        <taxon>Flavobacteriaceae</taxon>
        <taxon>Algibacter</taxon>
    </lineage>
</organism>
<sequence length="322" mass="37264">MKKSELNAKWKNIASFKSKKGYQSLRITGAIVPDLFLATDEDGHRCLLLFLPNKVDVKLKGTDKNKLLISYLPSKGIVLIKLKDFDFKDLFDDLIFSIYSKINLISEPFLASEEFIKTFYKWALFFEDKKVKKLGEEQIQGLFGELFVLHEYLKQSNPTTINTLLSSWKGLYDSANDFEFDLKNIEVKTKKESILYVKISSEFQLEKEIDKNLELLIVSVKLDLIEGKSIHDMLLEILKHARANLGDLSILYQALNQKGLTLENLKQYNNHRFLVSKTESFNAGHADFPKLSLSNIDNEISNLKYSLRVTHLDEYLIEMKKY</sequence>
<accession>A0A918RAD3</accession>
<reference evidence="1" key="2">
    <citation type="submission" date="2020-09" db="EMBL/GenBank/DDBJ databases">
        <authorList>
            <person name="Sun Q."/>
            <person name="Kim S."/>
        </authorList>
    </citation>
    <scope>NUCLEOTIDE SEQUENCE</scope>
    <source>
        <strain evidence="1">KCTC 12710</strain>
    </source>
</reference>
<dbReference type="InterPro" id="IPR025534">
    <property type="entry name" value="DUF4420"/>
</dbReference>
<gene>
    <name evidence="1" type="ORF">GCM10007028_28180</name>
</gene>